<protein>
    <submittedName>
        <fullName evidence="7">Uncharacterized protein</fullName>
    </submittedName>
</protein>
<dbReference type="HOGENOM" id="CLU_038732_5_0_1"/>
<evidence type="ECO:0000256" key="3">
    <source>
        <dbReference type="ARBA" id="ARBA00022630"/>
    </source>
</evidence>
<dbReference type="InterPro" id="IPR013785">
    <property type="entry name" value="Aldolase_TIM"/>
</dbReference>
<evidence type="ECO:0000256" key="1">
    <source>
        <dbReference type="ARBA" id="ARBA00001917"/>
    </source>
</evidence>
<dbReference type="SUPFAM" id="SSF51412">
    <property type="entry name" value="Inosine monophosphate dehydrogenase (IMPDH)"/>
    <property type="match status" value="1"/>
</dbReference>
<accession>A5E687</accession>
<dbReference type="EMBL" id="CH981531">
    <property type="protein sequence ID" value="EDK46945.1"/>
    <property type="molecule type" value="Genomic_DNA"/>
</dbReference>
<dbReference type="KEGG" id="lel:PVL30_005262"/>
<sequence length="454" mass="49282">MSRLRPSLLQKLGIKYPIIQSPMAGVLTPAMAASVTNTGGLGSLPISTINFILPNSITQLQALIDSYNSNLVDDSKTNTINLNFFCHEIEQPPMESQILNWKKLYLEATNLPKSVIDEIECTKNGNVSFREFEQDSEALDRLMSYLLKYRPKIISFHFGIPQRSTIDKLKQLGIMVFITATSVEEVNQVIKVGGEVDGVVLQGYEAGGHRGNFLTGVVDAKLPTWDLFQLVKKELNQLETHNKSSSSSSSSTASASAEASRLPPYLVVAGGIMNSSQAQRFLDAGADAVQLGTAFLGTVESNTSGFFSKISQDGPSTVMTALISGKPARAVVTDFIARIEEERKLEKATKSGAIKNKDGNGDGDGDVNVNVNIDVNGELPPYGYAYAAYKQLKDIVGKKQQQNPKQKETCGNEASLDLGFYLAGLGYKQIEKAVGNGEKLTTQQVIDKLISELK</sequence>
<evidence type="ECO:0000256" key="5">
    <source>
        <dbReference type="ARBA" id="ARBA00023002"/>
    </source>
</evidence>
<dbReference type="InParanoid" id="A5E687"/>
<keyword evidence="3" id="KW-0285">Flavoprotein</keyword>
<keyword evidence="6" id="KW-0503">Monooxygenase</keyword>
<dbReference type="PANTHER" id="PTHR42747">
    <property type="entry name" value="NITRONATE MONOOXYGENASE-RELATED"/>
    <property type="match status" value="1"/>
</dbReference>
<dbReference type="Gene3D" id="3.20.20.70">
    <property type="entry name" value="Aldolase class I"/>
    <property type="match status" value="1"/>
</dbReference>
<dbReference type="GO" id="GO:0018580">
    <property type="term" value="F:nitronate monooxygenase activity"/>
    <property type="evidence" value="ECO:0007669"/>
    <property type="project" value="InterPro"/>
</dbReference>
<gene>
    <name evidence="7" type="ORF">LELG_05126</name>
</gene>
<dbReference type="eggNOG" id="ENOG502QSZT">
    <property type="taxonomic scope" value="Eukaryota"/>
</dbReference>
<evidence type="ECO:0000256" key="4">
    <source>
        <dbReference type="ARBA" id="ARBA00022643"/>
    </source>
</evidence>
<dbReference type="GeneID" id="5230874"/>
<evidence type="ECO:0000313" key="7">
    <source>
        <dbReference type="EMBL" id="EDK46945.1"/>
    </source>
</evidence>
<keyword evidence="4" id="KW-0288">FMN</keyword>
<dbReference type="CDD" id="cd04730">
    <property type="entry name" value="NPD_like"/>
    <property type="match status" value="1"/>
</dbReference>
<organism evidence="7 8">
    <name type="scientific">Lodderomyces elongisporus (strain ATCC 11503 / CBS 2605 / JCM 1781 / NBRC 1676 / NRRL YB-4239)</name>
    <name type="common">Yeast</name>
    <name type="synonym">Saccharomyces elongisporus</name>
    <dbReference type="NCBI Taxonomy" id="379508"/>
    <lineage>
        <taxon>Eukaryota</taxon>
        <taxon>Fungi</taxon>
        <taxon>Dikarya</taxon>
        <taxon>Ascomycota</taxon>
        <taxon>Saccharomycotina</taxon>
        <taxon>Pichiomycetes</taxon>
        <taxon>Debaryomycetaceae</taxon>
        <taxon>Candida/Lodderomyces clade</taxon>
        <taxon>Lodderomyces</taxon>
    </lineage>
</organism>
<name>A5E687_LODEL</name>
<dbReference type="VEuPathDB" id="FungiDB:LELG_05126"/>
<dbReference type="OrthoDB" id="10265891at2759"/>
<keyword evidence="5" id="KW-0560">Oxidoreductase</keyword>
<keyword evidence="8" id="KW-1185">Reference proteome</keyword>
<evidence type="ECO:0000256" key="6">
    <source>
        <dbReference type="ARBA" id="ARBA00023033"/>
    </source>
</evidence>
<proteinExistence type="inferred from homology"/>
<dbReference type="AlphaFoldDB" id="A5E687"/>
<evidence type="ECO:0000256" key="2">
    <source>
        <dbReference type="ARBA" id="ARBA00009881"/>
    </source>
</evidence>
<dbReference type="InterPro" id="IPR004136">
    <property type="entry name" value="NMO"/>
</dbReference>
<reference evidence="7 8" key="1">
    <citation type="journal article" date="2009" name="Nature">
        <title>Evolution of pathogenicity and sexual reproduction in eight Candida genomes.</title>
        <authorList>
            <person name="Butler G."/>
            <person name="Rasmussen M.D."/>
            <person name="Lin M.F."/>
            <person name="Santos M.A."/>
            <person name="Sakthikumar S."/>
            <person name="Munro C.A."/>
            <person name="Rheinbay E."/>
            <person name="Grabherr M."/>
            <person name="Forche A."/>
            <person name="Reedy J.L."/>
            <person name="Agrafioti I."/>
            <person name="Arnaud M.B."/>
            <person name="Bates S."/>
            <person name="Brown A.J."/>
            <person name="Brunke S."/>
            <person name="Costanzo M.C."/>
            <person name="Fitzpatrick D.A."/>
            <person name="de Groot P.W."/>
            <person name="Harris D."/>
            <person name="Hoyer L.L."/>
            <person name="Hube B."/>
            <person name="Klis F.M."/>
            <person name="Kodira C."/>
            <person name="Lennard N."/>
            <person name="Logue M.E."/>
            <person name="Martin R."/>
            <person name="Neiman A.M."/>
            <person name="Nikolaou E."/>
            <person name="Quail M.A."/>
            <person name="Quinn J."/>
            <person name="Santos M.C."/>
            <person name="Schmitzberger F.F."/>
            <person name="Sherlock G."/>
            <person name="Shah P."/>
            <person name="Silverstein K.A."/>
            <person name="Skrzypek M.S."/>
            <person name="Soll D."/>
            <person name="Staggs R."/>
            <person name="Stansfield I."/>
            <person name="Stumpf M.P."/>
            <person name="Sudbery P.E."/>
            <person name="Srikantha T."/>
            <person name="Zeng Q."/>
            <person name="Berman J."/>
            <person name="Berriman M."/>
            <person name="Heitman J."/>
            <person name="Gow N.A."/>
            <person name="Lorenz M.C."/>
            <person name="Birren B.W."/>
            <person name="Kellis M."/>
            <person name="Cuomo C.A."/>
        </authorList>
    </citation>
    <scope>NUCLEOTIDE SEQUENCE [LARGE SCALE GENOMIC DNA]</scope>
    <source>
        <strain evidence="8">ATCC 11503 / BCRC 21390 / CBS 2605 / JCM 1781 / NBRC 1676 / NRRL YB-4239</strain>
    </source>
</reference>
<dbReference type="Proteomes" id="UP000001996">
    <property type="component" value="Unassembled WGS sequence"/>
</dbReference>
<dbReference type="STRING" id="379508.A5E687"/>
<evidence type="ECO:0000313" key="8">
    <source>
        <dbReference type="Proteomes" id="UP000001996"/>
    </source>
</evidence>
<comment type="cofactor">
    <cofactor evidence="1">
        <name>FMN</name>
        <dbReference type="ChEBI" id="CHEBI:58210"/>
    </cofactor>
</comment>
<dbReference type="OMA" id="NLFCHAP"/>
<comment type="similarity">
    <text evidence="2">Belongs to the nitronate monooxygenase family. NMO class I subfamily.</text>
</comment>
<dbReference type="Pfam" id="PF03060">
    <property type="entry name" value="NMO"/>
    <property type="match status" value="1"/>
</dbReference>
<dbReference type="PANTHER" id="PTHR42747:SF3">
    <property type="entry name" value="NITRONATE MONOOXYGENASE-RELATED"/>
    <property type="match status" value="1"/>
</dbReference>
<dbReference type="FunCoup" id="A5E687">
    <property type="interactions" value="18"/>
</dbReference>